<dbReference type="SUPFAM" id="SSF55729">
    <property type="entry name" value="Acyl-CoA N-acyltransferases (Nat)"/>
    <property type="match status" value="1"/>
</dbReference>
<gene>
    <name evidence="2" type="ORF">DWB68_11485</name>
</gene>
<name>A0A399JCD6_9MICC</name>
<dbReference type="AlphaFoldDB" id="A0A399JCD6"/>
<feature type="domain" description="N-acetyltransferase" evidence="1">
    <location>
        <begin position="4"/>
        <end position="151"/>
    </location>
</feature>
<protein>
    <submittedName>
        <fullName evidence="2">GNAT family N-acetyltransferase</fullName>
    </submittedName>
</protein>
<accession>A0A399JCD6</accession>
<keyword evidence="3" id="KW-1185">Reference proteome</keyword>
<comment type="caution">
    <text evidence="2">The sequence shown here is derived from an EMBL/GenBank/DDBJ whole genome shotgun (WGS) entry which is preliminary data.</text>
</comment>
<reference evidence="2 3" key="1">
    <citation type="submission" date="2018-07" db="EMBL/GenBank/DDBJ databases">
        <title>Arthrobacter sp. nov., isolated from raw cow's milk with high bacterial count.</title>
        <authorList>
            <person name="Hahne J."/>
            <person name="Isele D."/>
            <person name="Lipski A."/>
        </authorList>
    </citation>
    <scope>NUCLEOTIDE SEQUENCE [LARGE SCALE GENOMIC DNA]</scope>
    <source>
        <strain evidence="2 3">JZ R-35</strain>
    </source>
</reference>
<dbReference type="Gene3D" id="3.40.630.30">
    <property type="match status" value="1"/>
</dbReference>
<dbReference type="EMBL" id="QQXK01000023">
    <property type="protein sequence ID" value="RII41692.1"/>
    <property type="molecule type" value="Genomic_DNA"/>
</dbReference>
<evidence type="ECO:0000313" key="2">
    <source>
        <dbReference type="EMBL" id="RII41692.1"/>
    </source>
</evidence>
<proteinExistence type="predicted"/>
<dbReference type="InterPro" id="IPR016181">
    <property type="entry name" value="Acyl_CoA_acyltransferase"/>
</dbReference>
<dbReference type="InterPro" id="IPR000182">
    <property type="entry name" value="GNAT_dom"/>
</dbReference>
<sequence>MSGLTFRPWEDGDDLRLLEVWGGPRTPQAHEDRTMLRASSDAPFARCIVAEDSGVPVAAAVVYSSSLHPQRFWFYAEVASGLRRRGIATELLRLLRLELPDGAALKARYTVAAAGENPDAEGADGFLRAAGFSDLQRSRLVVVEPGSLPLPQFSDGGLTLDEAATGSVELSQLVAEFYNATHEWDPSTMTLGLAQTMLLGDHTGAKGAVVLRDKPKADGGRILAFAVSYDPARPEAPTEVFLGWDPALGLQDATIATRRLLGMLVHQFPVQLEVDDAMVPLALVIDELGPQEKATVIATSEIVATDA</sequence>
<dbReference type="Pfam" id="PF00583">
    <property type="entry name" value="Acetyltransf_1"/>
    <property type="match status" value="1"/>
</dbReference>
<evidence type="ECO:0000259" key="1">
    <source>
        <dbReference type="PROSITE" id="PS51186"/>
    </source>
</evidence>
<dbReference type="PROSITE" id="PS51186">
    <property type="entry name" value="GNAT"/>
    <property type="match status" value="1"/>
</dbReference>
<evidence type="ECO:0000313" key="3">
    <source>
        <dbReference type="Proteomes" id="UP000265419"/>
    </source>
</evidence>
<organism evidence="2 3">
    <name type="scientific">Galactobacter valiniphilus</name>
    <dbReference type="NCBI Taxonomy" id="2676122"/>
    <lineage>
        <taxon>Bacteria</taxon>
        <taxon>Bacillati</taxon>
        <taxon>Actinomycetota</taxon>
        <taxon>Actinomycetes</taxon>
        <taxon>Micrococcales</taxon>
        <taxon>Micrococcaceae</taxon>
        <taxon>Galactobacter</taxon>
    </lineage>
</organism>
<dbReference type="Proteomes" id="UP000265419">
    <property type="component" value="Unassembled WGS sequence"/>
</dbReference>
<dbReference type="GO" id="GO:0016747">
    <property type="term" value="F:acyltransferase activity, transferring groups other than amino-acyl groups"/>
    <property type="evidence" value="ECO:0007669"/>
    <property type="project" value="InterPro"/>
</dbReference>
<keyword evidence="2" id="KW-0808">Transferase</keyword>